<protein>
    <submittedName>
        <fullName evidence="1">Uncharacterized protein</fullName>
    </submittedName>
</protein>
<sequence length="50" mass="5210">MISAAEPEDLVAAGRSAVRRALIALMRRLVPAARQDAVAVAVAVRARKAA</sequence>
<accession>A0ABX8XSG3</accession>
<reference evidence="1 2" key="1">
    <citation type="submission" date="2021-08" db="EMBL/GenBank/DDBJ databases">
        <authorList>
            <person name="Ping M."/>
        </authorList>
    </citation>
    <scope>NUCLEOTIDE SEQUENCE [LARGE SCALE GENOMIC DNA]</scope>
    <source>
        <strain evidence="1 2">MG28</strain>
    </source>
</reference>
<dbReference type="EMBL" id="CP080647">
    <property type="protein sequence ID" value="QYX78555.1"/>
    <property type="molecule type" value="Genomic_DNA"/>
</dbReference>
<evidence type="ECO:0000313" key="2">
    <source>
        <dbReference type="Proteomes" id="UP000827138"/>
    </source>
</evidence>
<dbReference type="RefSeq" id="WP_220647429.1">
    <property type="nucleotide sequence ID" value="NZ_CP080647.1"/>
</dbReference>
<evidence type="ECO:0000313" key="1">
    <source>
        <dbReference type="EMBL" id="QYX78555.1"/>
    </source>
</evidence>
<name>A0ABX8XSG3_9ACTN</name>
<keyword evidence="2" id="KW-1185">Reference proteome</keyword>
<proteinExistence type="predicted"/>
<dbReference type="Proteomes" id="UP000827138">
    <property type="component" value="Chromosome"/>
</dbReference>
<organism evidence="1 2">
    <name type="scientific">Streptomyces akebiae</name>
    <dbReference type="NCBI Taxonomy" id="2865673"/>
    <lineage>
        <taxon>Bacteria</taxon>
        <taxon>Bacillati</taxon>
        <taxon>Actinomycetota</taxon>
        <taxon>Actinomycetes</taxon>
        <taxon>Kitasatosporales</taxon>
        <taxon>Streptomycetaceae</taxon>
        <taxon>Streptomyces</taxon>
    </lineage>
</organism>
<gene>
    <name evidence="1" type="ORF">K1J60_20180</name>
</gene>